<name>A0AA35V7J0_LACSI</name>
<organism evidence="1 2">
    <name type="scientific">Lactuca saligna</name>
    <name type="common">Willowleaf lettuce</name>
    <dbReference type="NCBI Taxonomy" id="75948"/>
    <lineage>
        <taxon>Eukaryota</taxon>
        <taxon>Viridiplantae</taxon>
        <taxon>Streptophyta</taxon>
        <taxon>Embryophyta</taxon>
        <taxon>Tracheophyta</taxon>
        <taxon>Spermatophyta</taxon>
        <taxon>Magnoliopsida</taxon>
        <taxon>eudicotyledons</taxon>
        <taxon>Gunneridae</taxon>
        <taxon>Pentapetalae</taxon>
        <taxon>asterids</taxon>
        <taxon>campanulids</taxon>
        <taxon>Asterales</taxon>
        <taxon>Asteraceae</taxon>
        <taxon>Cichorioideae</taxon>
        <taxon>Cichorieae</taxon>
        <taxon>Lactucinae</taxon>
        <taxon>Lactuca</taxon>
    </lineage>
</organism>
<gene>
    <name evidence="1" type="ORF">LSALG_LOCUS8772</name>
</gene>
<accession>A0AA35V7J0</accession>
<evidence type="ECO:0000313" key="2">
    <source>
        <dbReference type="Proteomes" id="UP001177003"/>
    </source>
</evidence>
<sequence length="183" mass="20094">MLHHIFKKPIPFTTTTIDDGGFWRRGFHLRNPKNLQLATLKIQITHHLLAFIGIHKEGGTSQFQDEQNIKTTRQRKMTTPFFDKITIAVKERLGSAETTAIGGGVPQQRLPAMVVGVERRGYKVVVGFSSTVVKQEGEDGGGGGDVPTVPGDFLVAQLYDRRKAIGGAESVGVVRVLGFITRQ</sequence>
<protein>
    <submittedName>
        <fullName evidence="1">Uncharacterized protein</fullName>
    </submittedName>
</protein>
<dbReference type="EMBL" id="OX465077">
    <property type="protein sequence ID" value="CAI9268341.1"/>
    <property type="molecule type" value="Genomic_DNA"/>
</dbReference>
<dbReference type="Proteomes" id="UP001177003">
    <property type="component" value="Chromosome 1"/>
</dbReference>
<reference evidence="1" key="1">
    <citation type="submission" date="2023-04" db="EMBL/GenBank/DDBJ databases">
        <authorList>
            <person name="Vijverberg K."/>
            <person name="Xiong W."/>
            <person name="Schranz E."/>
        </authorList>
    </citation>
    <scope>NUCLEOTIDE SEQUENCE</scope>
</reference>
<keyword evidence="2" id="KW-1185">Reference proteome</keyword>
<dbReference type="AlphaFoldDB" id="A0AA35V7J0"/>
<evidence type="ECO:0000313" key="1">
    <source>
        <dbReference type="EMBL" id="CAI9268341.1"/>
    </source>
</evidence>
<proteinExistence type="predicted"/>